<dbReference type="AlphaFoldDB" id="A0A1G9VI82"/>
<sequence>MAEALIINHNTMKINKIVLIVFVLAVAIAGYFYVTSEINRKSPSMANSPEDFVSNTTDLLDEYQTNPAEADKKYLGKIILLSGNIKSLETSEKGFHTIVLGDSSSMSSVRCSMDNSIALDVGVLPIGTAIVLRGECTGFNPDDLGLGADVVLNRGVLIKTKRK</sequence>
<organism evidence="2 3">
    <name type="scientific">Daejeonella rubra</name>
    <dbReference type="NCBI Taxonomy" id="990371"/>
    <lineage>
        <taxon>Bacteria</taxon>
        <taxon>Pseudomonadati</taxon>
        <taxon>Bacteroidota</taxon>
        <taxon>Sphingobacteriia</taxon>
        <taxon>Sphingobacteriales</taxon>
        <taxon>Sphingobacteriaceae</taxon>
        <taxon>Daejeonella</taxon>
    </lineage>
</organism>
<dbReference type="STRING" id="990371.SAMN05421813_1214"/>
<dbReference type="EMBL" id="FNHH01000021">
    <property type="protein sequence ID" value="SDM71894.1"/>
    <property type="molecule type" value="Genomic_DNA"/>
</dbReference>
<dbReference type="OrthoDB" id="673558at2"/>
<reference evidence="3" key="1">
    <citation type="submission" date="2016-10" db="EMBL/GenBank/DDBJ databases">
        <authorList>
            <person name="Varghese N."/>
            <person name="Submissions S."/>
        </authorList>
    </citation>
    <scope>NUCLEOTIDE SEQUENCE [LARGE SCALE GENOMIC DNA]</scope>
    <source>
        <strain evidence="3">DSM 24536</strain>
    </source>
</reference>
<keyword evidence="1" id="KW-1133">Transmembrane helix</keyword>
<dbReference type="Proteomes" id="UP000199226">
    <property type="component" value="Unassembled WGS sequence"/>
</dbReference>
<proteinExistence type="predicted"/>
<evidence type="ECO:0000313" key="2">
    <source>
        <dbReference type="EMBL" id="SDM71894.1"/>
    </source>
</evidence>
<dbReference type="Pfam" id="PF12869">
    <property type="entry name" value="tRNA_anti-like"/>
    <property type="match status" value="1"/>
</dbReference>
<accession>A0A1G9VI82</accession>
<gene>
    <name evidence="2" type="ORF">SAMN05421813_1214</name>
</gene>
<feature type="transmembrane region" description="Helical" evidence="1">
    <location>
        <begin position="17"/>
        <end position="34"/>
    </location>
</feature>
<keyword evidence="1" id="KW-0472">Membrane</keyword>
<protein>
    <submittedName>
        <fullName evidence="2">tRNA_anti-like</fullName>
    </submittedName>
</protein>
<dbReference type="InterPro" id="IPR024422">
    <property type="entry name" value="Protein_unknown_function_OB"/>
</dbReference>
<name>A0A1G9VI82_9SPHI</name>
<keyword evidence="3" id="KW-1185">Reference proteome</keyword>
<evidence type="ECO:0000313" key="3">
    <source>
        <dbReference type="Proteomes" id="UP000199226"/>
    </source>
</evidence>
<keyword evidence="1" id="KW-0812">Transmembrane</keyword>
<evidence type="ECO:0000256" key="1">
    <source>
        <dbReference type="SAM" id="Phobius"/>
    </source>
</evidence>